<dbReference type="RefSeq" id="WP_377111949.1">
    <property type="nucleotide sequence ID" value="NZ_JBHTHZ010000002.1"/>
</dbReference>
<accession>A0ABW3APG9</accession>
<sequence>MSTDKKPNGYVPMMTGLAKAKCPRCRRGDIFASGTYSFTGQKMHEKCSHCGLYYEREPGYWYVAMFVSYALNVAEMVTAAVALHILTGSDSPWVYVGVLLGIIFILSPFNYRYSRVILLYWLTPGLHYEPERAKDKHGEQSIM</sequence>
<keyword evidence="1" id="KW-0472">Membrane</keyword>
<reference evidence="3" key="1">
    <citation type="journal article" date="2019" name="Int. J. Syst. Evol. Microbiol.">
        <title>The Global Catalogue of Microorganisms (GCM) 10K type strain sequencing project: providing services to taxonomists for standard genome sequencing and annotation.</title>
        <authorList>
            <consortium name="The Broad Institute Genomics Platform"/>
            <consortium name="The Broad Institute Genome Sequencing Center for Infectious Disease"/>
            <person name="Wu L."/>
            <person name="Ma J."/>
        </authorList>
    </citation>
    <scope>NUCLEOTIDE SEQUENCE [LARGE SCALE GENOMIC DNA]</scope>
    <source>
        <strain evidence="3">CCUG 61484</strain>
    </source>
</reference>
<keyword evidence="1" id="KW-0812">Transmembrane</keyword>
<comment type="caution">
    <text evidence="2">The sequence shown here is derived from an EMBL/GenBank/DDBJ whole genome shotgun (WGS) entry which is preliminary data.</text>
</comment>
<keyword evidence="3" id="KW-1185">Reference proteome</keyword>
<evidence type="ECO:0000313" key="3">
    <source>
        <dbReference type="Proteomes" id="UP001597010"/>
    </source>
</evidence>
<dbReference type="EMBL" id="JBHTHZ010000002">
    <property type="protein sequence ID" value="MFD0792926.1"/>
    <property type="molecule type" value="Genomic_DNA"/>
</dbReference>
<feature type="transmembrane region" description="Helical" evidence="1">
    <location>
        <begin position="60"/>
        <end position="86"/>
    </location>
</feature>
<keyword evidence="1" id="KW-1133">Transmembrane helix</keyword>
<protein>
    <submittedName>
        <fullName evidence="2">DUF983 domain-containing protein</fullName>
    </submittedName>
</protein>
<name>A0ABW3APG9_9SPHI</name>
<dbReference type="Proteomes" id="UP001597010">
    <property type="component" value="Unassembled WGS sequence"/>
</dbReference>
<dbReference type="InterPro" id="IPR009325">
    <property type="entry name" value="DUF983"/>
</dbReference>
<feature type="transmembrane region" description="Helical" evidence="1">
    <location>
        <begin position="92"/>
        <end position="111"/>
    </location>
</feature>
<organism evidence="2 3">
    <name type="scientific">Mucilaginibacter litoreus</name>
    <dbReference type="NCBI Taxonomy" id="1048221"/>
    <lineage>
        <taxon>Bacteria</taxon>
        <taxon>Pseudomonadati</taxon>
        <taxon>Bacteroidota</taxon>
        <taxon>Sphingobacteriia</taxon>
        <taxon>Sphingobacteriales</taxon>
        <taxon>Sphingobacteriaceae</taxon>
        <taxon>Mucilaginibacter</taxon>
    </lineage>
</organism>
<dbReference type="Pfam" id="PF06170">
    <property type="entry name" value="DUF983"/>
    <property type="match status" value="1"/>
</dbReference>
<proteinExistence type="predicted"/>
<evidence type="ECO:0000313" key="2">
    <source>
        <dbReference type="EMBL" id="MFD0792926.1"/>
    </source>
</evidence>
<evidence type="ECO:0000256" key="1">
    <source>
        <dbReference type="SAM" id="Phobius"/>
    </source>
</evidence>
<gene>
    <name evidence="2" type="ORF">ACFQZX_04815</name>
</gene>